<evidence type="ECO:0000256" key="2">
    <source>
        <dbReference type="ARBA" id="ARBA00007104"/>
    </source>
</evidence>
<dbReference type="PROSITE" id="PS50866">
    <property type="entry name" value="GOLD"/>
    <property type="match status" value="1"/>
</dbReference>
<dbReference type="EMBL" id="HBIH01032866">
    <property type="protein sequence ID" value="CAE0332506.1"/>
    <property type="molecule type" value="Transcribed_RNA"/>
</dbReference>
<dbReference type="SMART" id="SM01190">
    <property type="entry name" value="EMP24_GP25L"/>
    <property type="match status" value="1"/>
</dbReference>
<feature type="signal peptide" evidence="10">
    <location>
        <begin position="1"/>
        <end position="20"/>
    </location>
</feature>
<keyword evidence="3 7" id="KW-0812">Transmembrane</keyword>
<dbReference type="AlphaFoldDB" id="A0A7S3IW45"/>
<comment type="subcellular location">
    <subcellularLocation>
        <location evidence="1 7">Membrane</location>
        <topology evidence="1 7">Single-pass type I membrane protein</topology>
    </subcellularLocation>
</comment>
<evidence type="ECO:0000256" key="6">
    <source>
        <dbReference type="ARBA" id="ARBA00023136"/>
    </source>
</evidence>
<comment type="similarity">
    <text evidence="2 7">Belongs to the EMP24/GP25L family.</text>
</comment>
<dbReference type="InterPro" id="IPR009038">
    <property type="entry name" value="GOLD_dom"/>
</dbReference>
<dbReference type="GO" id="GO:0016020">
    <property type="term" value="C:membrane"/>
    <property type="evidence" value="ECO:0007669"/>
    <property type="project" value="UniProtKB-SubCell"/>
</dbReference>
<evidence type="ECO:0000256" key="5">
    <source>
        <dbReference type="ARBA" id="ARBA00022989"/>
    </source>
</evidence>
<evidence type="ECO:0000256" key="3">
    <source>
        <dbReference type="ARBA" id="ARBA00022692"/>
    </source>
</evidence>
<organism evidence="12">
    <name type="scientific">Strombidium inclinatum</name>
    <dbReference type="NCBI Taxonomy" id="197538"/>
    <lineage>
        <taxon>Eukaryota</taxon>
        <taxon>Sar</taxon>
        <taxon>Alveolata</taxon>
        <taxon>Ciliophora</taxon>
        <taxon>Intramacronucleata</taxon>
        <taxon>Spirotrichea</taxon>
        <taxon>Oligotrichia</taxon>
        <taxon>Strombidiidae</taxon>
        <taxon>Strombidium</taxon>
    </lineage>
</organism>
<dbReference type="PANTHER" id="PTHR22811">
    <property type="entry name" value="TRANSMEMBRANE EMP24 DOMAIN-CONTAINING PROTEIN"/>
    <property type="match status" value="1"/>
</dbReference>
<evidence type="ECO:0000259" key="11">
    <source>
        <dbReference type="PROSITE" id="PS50866"/>
    </source>
</evidence>
<keyword evidence="6 9" id="KW-0472">Membrane</keyword>
<dbReference type="Pfam" id="PF01105">
    <property type="entry name" value="EMP24_GP25L"/>
    <property type="match status" value="1"/>
</dbReference>
<feature type="transmembrane region" description="Helical" evidence="9">
    <location>
        <begin position="206"/>
        <end position="226"/>
    </location>
</feature>
<feature type="chain" id="PRO_5031243627" description="GOLD domain-containing protein" evidence="10">
    <location>
        <begin position="21"/>
        <end position="238"/>
    </location>
</feature>
<keyword evidence="4 10" id="KW-0732">Signal</keyword>
<sequence>MKYFTLVAATIFALVQHVQGIYFYLEKNQEKCFKDEVVKNYTLEMTINILDKDITDYYDRNLQKQKDGINLFVLNSDGKQLYNGVVWPNEQYEYDADKGGEYKVCVSMTDSMFDGPGVSQIKTQVKFASEFHRDKKAAKSGEEVHHAEKKKEEADQTGLKQGHFAPIRKRINKIYKKILDIKQFQNYEREQEEMYEANQKKLASNFFWLSLFQIAVVVGSAAYSVWNLKKYFVKKAIY</sequence>
<evidence type="ECO:0000256" key="1">
    <source>
        <dbReference type="ARBA" id="ARBA00004479"/>
    </source>
</evidence>
<evidence type="ECO:0000313" key="12">
    <source>
        <dbReference type="EMBL" id="CAE0332506.1"/>
    </source>
</evidence>
<evidence type="ECO:0000256" key="4">
    <source>
        <dbReference type="ARBA" id="ARBA00022729"/>
    </source>
</evidence>
<evidence type="ECO:0000256" key="10">
    <source>
        <dbReference type="SAM" id="SignalP"/>
    </source>
</evidence>
<evidence type="ECO:0000256" key="8">
    <source>
        <dbReference type="SAM" id="MobiDB-lite"/>
    </source>
</evidence>
<evidence type="ECO:0000256" key="7">
    <source>
        <dbReference type="RuleBase" id="RU003827"/>
    </source>
</evidence>
<feature type="region of interest" description="Disordered" evidence="8">
    <location>
        <begin position="137"/>
        <end position="159"/>
    </location>
</feature>
<name>A0A7S3IW45_9SPIT</name>
<evidence type="ECO:0000256" key="9">
    <source>
        <dbReference type="SAM" id="Phobius"/>
    </source>
</evidence>
<feature type="compositionally biased region" description="Basic and acidic residues" evidence="8">
    <location>
        <begin position="137"/>
        <end position="154"/>
    </location>
</feature>
<reference evidence="12" key="1">
    <citation type="submission" date="2021-01" db="EMBL/GenBank/DDBJ databases">
        <authorList>
            <person name="Corre E."/>
            <person name="Pelletier E."/>
            <person name="Niang G."/>
            <person name="Scheremetjew M."/>
            <person name="Finn R."/>
            <person name="Kale V."/>
            <person name="Holt S."/>
            <person name="Cochrane G."/>
            <person name="Meng A."/>
            <person name="Brown T."/>
            <person name="Cohen L."/>
        </authorList>
    </citation>
    <scope>NUCLEOTIDE SEQUENCE</scope>
    <source>
        <strain evidence="12">S3</strain>
    </source>
</reference>
<protein>
    <recommendedName>
        <fullName evidence="11">GOLD domain-containing protein</fullName>
    </recommendedName>
</protein>
<feature type="domain" description="GOLD" evidence="11">
    <location>
        <begin position="30"/>
        <end position="127"/>
    </location>
</feature>
<dbReference type="InterPro" id="IPR015720">
    <property type="entry name" value="Emp24-like"/>
</dbReference>
<keyword evidence="5 9" id="KW-1133">Transmembrane helix</keyword>
<accession>A0A7S3IW45</accession>
<proteinExistence type="inferred from homology"/>
<gene>
    <name evidence="12" type="ORF">SINC0208_LOCUS13142</name>
</gene>